<proteinExistence type="inferred from homology"/>
<sequence length="1117" mass="125905">MFSFELFDSGGVPDVYPSKAFWNVEAENAADETQLCETEEPGKIDLFRSDFVFSQHNTAEKGFFLPKYQEEQPLPTSPEFGSLNEISLPPYQLYPEEMTKPVSIQSRTQELIRPQKAKPHTSPLASLGILKNHQSRLRDFHGEKINTPSYDTACRKVSDHKLSTQAIIRLAGENFIQSRSQKVGTLSVLSHPFPSSSIGPYERSRDVELVQFLLASAEKVGQHQFDRASKLLNRCNELSSNIGNPVQRLVYYFSEVLREKIERETGTTTLKGLGKKQPFDLEEAYMNPTPSIIAFHQKVPFSQVCQFVGIQAIIENIAEAKRVHVIDLAIRSGMQFSVLMQALAARREYPLEHLKITAVGTKSEAKIEEAGKRLVSFAQSLNLPFSFKVVMVADMLDLTEDLFELDDEEDVAVYSPFLLSNMIGRQDQLECVMRVIKTIDPRVMVVSEVEASHNSLVFVNRFTEALFFYGALFDSVEDCMGHDELNRLNIEFYFSHYLCLDTSPSRKKYTRPSVVNYRTSISIEFVGFSLGHVLIAIATVSGIQVMSNMFSVELSEVLDKYNPEGLERGEGGNETEQFTEQPKCRETEDWRGLGDVQTLRSDLGFCQDDNVEDGKLLSNFGSLADLYFDIDSPPFRLTQEEISKLANIQYNNVELIEPQVVEPVDIAKKRRSSFRQLTDETFGVVSDDASSTKVSGEKLSTNAILQLAGEKFIQSCSEIPNGLCHPYASSFLGHSDEEMRDVELVQCLLASAEKVGQKQFDSASKLLDSCDKLSSSEGNPVQRLVYYFSEALREKIDRETGTVASKGLGKKHSFDLIEALMSPTPTVIAFQKDLPFSQVIQFAGMQTMIENVADSRRVHMIDLEIRNGAHCVILMHALAARCECPIEHLKITAIGTKLKPKIEETGKWLTSFAQSMNLPFSFSVVMVQDMLDLTEDHFELYDDEAVAFYSPYALWSMIAQPDRLEHLLRVIRNTSPCVMVVSEIQAKLSSPLFVNRFIEALFMYGAFFDSVADCLAHDDSTRMVSESQYLSQGIRNILAAEGEERRMRKVSIHVWRAFFTRFGMVEMDLSMSSLYQAKLVAQRFPCGSSCTIDMDGKSLIIGWKRTPILSLSAWKFL</sequence>
<keyword evidence="5" id="KW-1185">Reference proteome</keyword>
<dbReference type="Pfam" id="PF03514">
    <property type="entry name" value="GRAS"/>
    <property type="match status" value="2"/>
</dbReference>
<feature type="region of interest" description="SAW" evidence="3">
    <location>
        <begin position="1039"/>
        <end position="1115"/>
    </location>
</feature>
<dbReference type="AlphaFoldDB" id="A0AA88SGV1"/>
<evidence type="ECO:0000313" key="5">
    <source>
        <dbReference type="Proteomes" id="UP001187471"/>
    </source>
</evidence>
<keyword evidence="1" id="KW-0805">Transcription regulation</keyword>
<accession>A0AA88SGV1</accession>
<comment type="caution">
    <text evidence="4">The sequence shown here is derived from an EMBL/GenBank/DDBJ whole genome shotgun (WGS) entry which is preliminary data.</text>
</comment>
<feature type="region of interest" description="SAW" evidence="3">
    <location>
        <begin position="504"/>
        <end position="582"/>
    </location>
</feature>
<feature type="short sequence motif" description="VHIID" evidence="3">
    <location>
        <begin position="323"/>
        <end position="327"/>
    </location>
</feature>
<keyword evidence="2" id="KW-0804">Transcription</keyword>
<organism evidence="4 5">
    <name type="scientific">Escallonia rubra</name>
    <dbReference type="NCBI Taxonomy" id="112253"/>
    <lineage>
        <taxon>Eukaryota</taxon>
        <taxon>Viridiplantae</taxon>
        <taxon>Streptophyta</taxon>
        <taxon>Embryophyta</taxon>
        <taxon>Tracheophyta</taxon>
        <taxon>Spermatophyta</taxon>
        <taxon>Magnoliopsida</taxon>
        <taxon>eudicotyledons</taxon>
        <taxon>Gunneridae</taxon>
        <taxon>Pentapetalae</taxon>
        <taxon>asterids</taxon>
        <taxon>campanulids</taxon>
        <taxon>Escalloniales</taxon>
        <taxon>Escalloniaceae</taxon>
        <taxon>Escallonia</taxon>
    </lineage>
</organism>
<protein>
    <submittedName>
        <fullName evidence="4">Uncharacterized protein</fullName>
    </submittedName>
</protein>
<evidence type="ECO:0000313" key="4">
    <source>
        <dbReference type="EMBL" id="KAK2990250.1"/>
    </source>
</evidence>
<dbReference type="InterPro" id="IPR005202">
    <property type="entry name" value="TF_GRAS"/>
</dbReference>
<dbReference type="EMBL" id="JAVXUO010000661">
    <property type="protein sequence ID" value="KAK2990250.1"/>
    <property type="molecule type" value="Genomic_DNA"/>
</dbReference>
<comment type="similarity">
    <text evidence="3">Belongs to the GRAS family.</text>
</comment>
<feature type="region of interest" description="Leucine repeat II (LRII)" evidence="3">
    <location>
        <begin position="369"/>
        <end position="401"/>
    </location>
</feature>
<reference evidence="4" key="1">
    <citation type="submission" date="2022-12" db="EMBL/GenBank/DDBJ databases">
        <title>Draft genome assemblies for two species of Escallonia (Escalloniales).</title>
        <authorList>
            <person name="Chanderbali A."/>
            <person name="Dervinis C."/>
            <person name="Anghel I."/>
            <person name="Soltis D."/>
            <person name="Soltis P."/>
            <person name="Zapata F."/>
        </authorList>
    </citation>
    <scope>NUCLEOTIDE SEQUENCE</scope>
    <source>
        <strain evidence="4">UCBG92.1500</strain>
        <tissue evidence="4">Leaf</tissue>
    </source>
</reference>
<name>A0AA88SGV1_9ASTE</name>
<evidence type="ECO:0000256" key="3">
    <source>
        <dbReference type="PROSITE-ProRule" id="PRU01191"/>
    </source>
</evidence>
<comment type="caution">
    <text evidence="3">Lacks conserved residue(s) required for the propagation of feature annotation.</text>
</comment>
<feature type="region of interest" description="Leucine repeat II (LRII)" evidence="3">
    <location>
        <begin position="904"/>
        <end position="936"/>
    </location>
</feature>
<evidence type="ECO:0000256" key="2">
    <source>
        <dbReference type="ARBA" id="ARBA00023163"/>
    </source>
</evidence>
<evidence type="ECO:0000256" key="1">
    <source>
        <dbReference type="ARBA" id="ARBA00023015"/>
    </source>
</evidence>
<dbReference type="Proteomes" id="UP001187471">
    <property type="component" value="Unassembled WGS sequence"/>
</dbReference>
<dbReference type="PROSITE" id="PS50985">
    <property type="entry name" value="GRAS"/>
    <property type="match status" value="2"/>
</dbReference>
<dbReference type="PANTHER" id="PTHR31636">
    <property type="entry name" value="OSJNBA0084A10.13 PROTEIN-RELATED"/>
    <property type="match status" value="1"/>
</dbReference>
<gene>
    <name evidence="4" type="ORF">RJ640_014702</name>
</gene>